<protein>
    <submittedName>
        <fullName evidence="2">Uncharacterized protein</fullName>
    </submittedName>
</protein>
<name>A0A0F9R925_9ZZZZ</name>
<keyword evidence="1" id="KW-0812">Transmembrane</keyword>
<proteinExistence type="predicted"/>
<sequence>MRKIRRKQKNVLIIMVIIGIIIPSSLIINHFTILTRIYYKVNYKINNQSYENLIEKSELFDYLKYCKYRGLDKRGEIQNLSRSDSYYHIDRVFLESIKMEIEEDKKKFQIFPFHELYLIYSLEVSNESLIYLTYNNNSIIKAEHADHTNIFTARWVRWEDNPPNWIGNWYLNFTQIPFALNDSSTIMLSNIFLVKMNLIFHDVFNYWTASFLTIEQYLFFNSDLQIMLVYFPLEGKAIP</sequence>
<accession>A0A0F9R925</accession>
<reference evidence="2" key="1">
    <citation type="journal article" date="2015" name="Nature">
        <title>Complex archaea that bridge the gap between prokaryotes and eukaryotes.</title>
        <authorList>
            <person name="Spang A."/>
            <person name="Saw J.H."/>
            <person name="Jorgensen S.L."/>
            <person name="Zaremba-Niedzwiedzka K."/>
            <person name="Martijn J."/>
            <person name="Lind A.E."/>
            <person name="van Eijk R."/>
            <person name="Schleper C."/>
            <person name="Guy L."/>
            <person name="Ettema T.J."/>
        </authorList>
    </citation>
    <scope>NUCLEOTIDE SEQUENCE</scope>
</reference>
<organism evidence="2">
    <name type="scientific">marine sediment metagenome</name>
    <dbReference type="NCBI Taxonomy" id="412755"/>
    <lineage>
        <taxon>unclassified sequences</taxon>
        <taxon>metagenomes</taxon>
        <taxon>ecological metagenomes</taxon>
    </lineage>
</organism>
<feature type="transmembrane region" description="Helical" evidence="1">
    <location>
        <begin position="12"/>
        <end position="39"/>
    </location>
</feature>
<comment type="caution">
    <text evidence="2">The sequence shown here is derived from an EMBL/GenBank/DDBJ whole genome shotgun (WGS) entry which is preliminary data.</text>
</comment>
<dbReference type="AlphaFoldDB" id="A0A0F9R925"/>
<keyword evidence="1" id="KW-0472">Membrane</keyword>
<evidence type="ECO:0000256" key="1">
    <source>
        <dbReference type="SAM" id="Phobius"/>
    </source>
</evidence>
<keyword evidence="1" id="KW-1133">Transmembrane helix</keyword>
<evidence type="ECO:0000313" key="2">
    <source>
        <dbReference type="EMBL" id="KKN53035.1"/>
    </source>
</evidence>
<dbReference type="EMBL" id="LAZR01000992">
    <property type="protein sequence ID" value="KKN53035.1"/>
    <property type="molecule type" value="Genomic_DNA"/>
</dbReference>
<gene>
    <name evidence="2" type="ORF">LCGC14_0606650</name>
</gene>